<name>A0A8J4DHC3_9ACTN</name>
<dbReference type="PANTHER" id="PTHR43883">
    <property type="entry name" value="SLR0207 PROTEIN"/>
    <property type="match status" value="1"/>
</dbReference>
<accession>A0A8J4DHC3</accession>
<dbReference type="EMBL" id="BOOY01000003">
    <property type="protein sequence ID" value="GIJ01243.1"/>
    <property type="molecule type" value="Genomic_DNA"/>
</dbReference>
<keyword evidence="3" id="KW-1185">Reference proteome</keyword>
<dbReference type="GO" id="GO:0016874">
    <property type="term" value="F:ligase activity"/>
    <property type="evidence" value="ECO:0007669"/>
    <property type="project" value="UniProtKB-KW"/>
</dbReference>
<comment type="caution">
    <text evidence="2">The sequence shown here is derived from an EMBL/GenBank/DDBJ whole genome shotgun (WGS) entry which is preliminary data.</text>
</comment>
<keyword evidence="2" id="KW-0436">Ligase</keyword>
<evidence type="ECO:0000313" key="2">
    <source>
        <dbReference type="EMBL" id="GIJ01243.1"/>
    </source>
</evidence>
<dbReference type="Pfam" id="PF09414">
    <property type="entry name" value="RNA_ligase"/>
    <property type="match status" value="1"/>
</dbReference>
<gene>
    <name evidence="2" type="ORF">Sya03_05950</name>
</gene>
<protein>
    <submittedName>
        <fullName evidence="2">2'-5' RNA ligase</fullName>
    </submittedName>
</protein>
<sequence length="205" mass="23023">MKYPRTFHLPDSPGATADDRVQHDLSQLTGELVVTEKMDGGNLTFTRDLMHGRSLDSGTHAWDRRAKAEWARVAPLLPPGWRVSGESMWARRSVAYERLPGVYLVFGVWDASGALLDWDSTVEWAALLELPLVPVLYRGPDLAAARAAWAAARTAETSEGFVVRTAAPIARSAFPWRCLKWVRAQHVRTRADWRHRDDFAVNTFA</sequence>
<reference evidence="2" key="1">
    <citation type="submission" date="2021-01" db="EMBL/GenBank/DDBJ databases">
        <title>Whole genome shotgun sequence of Spirilliplanes yamanashiensis NBRC 15828.</title>
        <authorList>
            <person name="Komaki H."/>
            <person name="Tamura T."/>
        </authorList>
    </citation>
    <scope>NUCLEOTIDE SEQUENCE</scope>
    <source>
        <strain evidence="2">NBRC 15828</strain>
    </source>
</reference>
<dbReference type="Proteomes" id="UP000652013">
    <property type="component" value="Unassembled WGS sequence"/>
</dbReference>
<dbReference type="Gene3D" id="3.30.470.30">
    <property type="entry name" value="DNA ligase/mRNA capping enzyme"/>
    <property type="match status" value="1"/>
</dbReference>
<evidence type="ECO:0000259" key="1">
    <source>
        <dbReference type="Pfam" id="PF09414"/>
    </source>
</evidence>
<dbReference type="PANTHER" id="PTHR43883:SF1">
    <property type="entry name" value="GLUCONOKINASE"/>
    <property type="match status" value="1"/>
</dbReference>
<proteinExistence type="predicted"/>
<organism evidence="2 3">
    <name type="scientific">Spirilliplanes yamanashiensis</name>
    <dbReference type="NCBI Taxonomy" id="42233"/>
    <lineage>
        <taxon>Bacteria</taxon>
        <taxon>Bacillati</taxon>
        <taxon>Actinomycetota</taxon>
        <taxon>Actinomycetes</taxon>
        <taxon>Micromonosporales</taxon>
        <taxon>Micromonosporaceae</taxon>
        <taxon>Spirilliplanes</taxon>
    </lineage>
</organism>
<dbReference type="RefSeq" id="WP_203936573.1">
    <property type="nucleotide sequence ID" value="NZ_BAAAGJ010000005.1"/>
</dbReference>
<dbReference type="SUPFAM" id="SSF56091">
    <property type="entry name" value="DNA ligase/mRNA capping enzyme, catalytic domain"/>
    <property type="match status" value="1"/>
</dbReference>
<dbReference type="InterPro" id="IPR021122">
    <property type="entry name" value="RNA_ligase_dom_REL/Rnl2"/>
</dbReference>
<dbReference type="InterPro" id="IPR052732">
    <property type="entry name" value="Cell-binding_unc_protein"/>
</dbReference>
<dbReference type="AlphaFoldDB" id="A0A8J4DHC3"/>
<feature type="domain" description="RNA ligase" evidence="1">
    <location>
        <begin position="31"/>
        <end position="181"/>
    </location>
</feature>
<evidence type="ECO:0000313" key="3">
    <source>
        <dbReference type="Proteomes" id="UP000652013"/>
    </source>
</evidence>